<comment type="caution">
    <text evidence="2">The sequence shown here is derived from an EMBL/GenBank/DDBJ whole genome shotgun (WGS) entry which is preliminary data.</text>
</comment>
<dbReference type="InterPro" id="IPR041081">
    <property type="entry name" value="DUF5629"/>
</dbReference>
<protein>
    <submittedName>
        <fullName evidence="2">DUF5629 family protein</fullName>
    </submittedName>
</protein>
<gene>
    <name evidence="2" type="ORF">PH586_17195</name>
</gene>
<dbReference type="EMBL" id="JAQJZJ010000008">
    <property type="protein sequence ID" value="MDA7088127.1"/>
    <property type="molecule type" value="Genomic_DNA"/>
</dbReference>
<accession>A0ABT4XIW3</accession>
<dbReference type="Pfam" id="PF18629">
    <property type="entry name" value="DUF5629"/>
    <property type="match status" value="1"/>
</dbReference>
<dbReference type="Gene3D" id="2.30.29.190">
    <property type="match status" value="1"/>
</dbReference>
<feature type="domain" description="DUF5629" evidence="1">
    <location>
        <begin position="8"/>
        <end position="102"/>
    </location>
</feature>
<evidence type="ECO:0000313" key="3">
    <source>
        <dbReference type="Proteomes" id="UP001212042"/>
    </source>
</evidence>
<evidence type="ECO:0000313" key="2">
    <source>
        <dbReference type="EMBL" id="MDA7088127.1"/>
    </source>
</evidence>
<dbReference type="RefSeq" id="WP_271348989.1">
    <property type="nucleotide sequence ID" value="NZ_JAQJZJ010000008.1"/>
</dbReference>
<evidence type="ECO:0000259" key="1">
    <source>
        <dbReference type="Pfam" id="PF18629"/>
    </source>
</evidence>
<dbReference type="Proteomes" id="UP001212042">
    <property type="component" value="Unassembled WGS sequence"/>
</dbReference>
<keyword evidence="3" id="KW-1185">Reference proteome</keyword>
<name>A0ABT4XIW3_9PSED</name>
<proteinExistence type="predicted"/>
<reference evidence="2 3" key="1">
    <citation type="submission" date="2023-01" db="EMBL/GenBank/DDBJ databases">
        <title>Pseudomonas SA3-5T sp. nov., isolated from tidal flat sediment.</title>
        <authorList>
            <person name="Kim H.S."/>
            <person name="Kim J.-S."/>
            <person name="Suh M.K."/>
            <person name="Eom M.K."/>
            <person name="Lee J.-S."/>
        </authorList>
    </citation>
    <scope>NUCLEOTIDE SEQUENCE [LARGE SCALE GENOMIC DNA]</scope>
    <source>
        <strain evidence="2 3">SA3-5</strain>
    </source>
</reference>
<sequence>MSTTHSSLIEALEAADMLEIDDLYAWHFNLDKELLAQVSAGSASADSKNQPLLSIDCVDGSARRHWQFSLAAVSAARFDAETDSWHLTDGDAEHRIKCYAAISGDNLDSDDAEASND</sequence>
<organism evidence="2 3">
    <name type="scientific">Pseudomonas aestuarii</name>
    <dbReference type="NCBI Taxonomy" id="3018340"/>
    <lineage>
        <taxon>Bacteria</taxon>
        <taxon>Pseudomonadati</taxon>
        <taxon>Pseudomonadota</taxon>
        <taxon>Gammaproteobacteria</taxon>
        <taxon>Pseudomonadales</taxon>
        <taxon>Pseudomonadaceae</taxon>
        <taxon>Pseudomonas</taxon>
    </lineage>
</organism>